<dbReference type="InParanoid" id="A0A1E7FYU7"/>
<feature type="region of interest" description="Disordered" evidence="1">
    <location>
        <begin position="768"/>
        <end position="837"/>
    </location>
</feature>
<feature type="compositionally biased region" description="Gly residues" evidence="1">
    <location>
        <begin position="424"/>
        <end position="438"/>
    </location>
</feature>
<reference evidence="2 3" key="1">
    <citation type="submission" date="2016-09" db="EMBL/GenBank/DDBJ databases">
        <title>Extensive genetic diversity and differential bi-allelic expression allows diatom success in the polar Southern Ocean.</title>
        <authorList>
            <consortium name="DOE Joint Genome Institute"/>
            <person name="Mock T."/>
            <person name="Otillar R.P."/>
            <person name="Strauss J."/>
            <person name="Dupont C."/>
            <person name="Frickenhaus S."/>
            <person name="Maumus F."/>
            <person name="Mcmullan M."/>
            <person name="Sanges R."/>
            <person name="Schmutz J."/>
            <person name="Toseland A."/>
            <person name="Valas R."/>
            <person name="Veluchamy A."/>
            <person name="Ward B.J."/>
            <person name="Allen A."/>
            <person name="Barry K."/>
            <person name="Falciatore A."/>
            <person name="Ferrante M."/>
            <person name="Fortunato A.E."/>
            <person name="Gloeckner G."/>
            <person name="Gruber A."/>
            <person name="Hipkin R."/>
            <person name="Janech M."/>
            <person name="Kroth P."/>
            <person name="Leese F."/>
            <person name="Lindquist E."/>
            <person name="Lyon B.R."/>
            <person name="Martin J."/>
            <person name="Mayer C."/>
            <person name="Parker M."/>
            <person name="Quesneville H."/>
            <person name="Raymond J."/>
            <person name="Uhlig C."/>
            <person name="Valentin K.U."/>
            <person name="Worden A.Z."/>
            <person name="Armbrust E.V."/>
            <person name="Bowler C."/>
            <person name="Green B."/>
            <person name="Moulton V."/>
            <person name="Van Oosterhout C."/>
            <person name="Grigoriev I."/>
        </authorList>
    </citation>
    <scope>NUCLEOTIDE SEQUENCE [LARGE SCALE GENOMIC DNA]</scope>
    <source>
        <strain evidence="2 3">CCMP1102</strain>
    </source>
</reference>
<feature type="region of interest" description="Disordered" evidence="1">
    <location>
        <begin position="224"/>
        <end position="250"/>
    </location>
</feature>
<sequence length="994" mass="108972">MTDQSVTAQEHPRFEEKSKISVKFTPTPSANDKKFRGNLVIWKRFYENLCGWQAHFESPGIVCHPHKSSLDFFQNEFQERFFALIDSTNICISSTKFVLNRIDVYGVQAINSSSRNQLYHERKQMPVALSKAQKQVEDVFRRIQQQQDEVESFFEDAAAAAAGSSSSSLPSSQTFSSSNEAVEELFRRILRTDTLPTFDKAEVEGRRNLGSDFLNNALQDAGALDYGPSSSNSGGNGNGNGGGGIGSRNGIRGGGGKGGLAQAPLLYSEQVDAKVFGAIPQSFYHGDIEDTPIEDAKRKNMKGSKVDFNWYEANEYSDDSINNNGKKHKRFKRDKRYKEPKKKIDHKLTKSGKKDKDFSYDPYDADDDNYALKDDWHFNSWQWEWVKDDGYDEQSEQYHEENRISHYADQSAPFQSNNNDNFSFGGGGSSGNGDGLGSMTGWRSAEIPGTVPMTSRMGPQTFGGIIGDAGDGGAIDYDWSLDKDDNKNIIGGVDLSSSSSSETYQAVTITTTQPNPETGNYQFSFPTIQHMVFSGPIHLKAHSSMDLSEMDPEIFAVLQSLLTPYFQKTMGSALHAYTLEVDYSPGKDKNAGKGIIVTNLEVKCAFKVISDTVESFKLIDHKQASRWMHDFFKGPEIYKFMESLRANNIVVDDVAFIDQEFQVGAPGTTPTTTIAEANSQIMSSGGGGGSSKSPVTKNKSGPGGAMVGVTLSVLLVAMMLFMHYTGRLPSRAQIGSYSLSTRDTLLKYVPTGSAIKKAESSKLNKIRFNDDEEDGGGAGRRRTFSGTFRRFPTGGLQKAAIQKKPATSDQYLGGDNASNKSSESASKSSSSSNGGVDPSIAKSFETAAFDDYSFSNVEGDYGPATPSRRAQISPSRRTRTPNGDEFSMPDEDDTVHEDQTTFYGKVAKNVNHAASLMSPGNSGHRNQKSPIPSSAPRRVTASDIASPNEVDAWSIRSYQTTSPSHHPLHREWSDAGGESSAPSSRRKLAIPRFT</sequence>
<organism evidence="2 3">
    <name type="scientific">Fragilariopsis cylindrus CCMP1102</name>
    <dbReference type="NCBI Taxonomy" id="635003"/>
    <lineage>
        <taxon>Eukaryota</taxon>
        <taxon>Sar</taxon>
        <taxon>Stramenopiles</taxon>
        <taxon>Ochrophyta</taxon>
        <taxon>Bacillariophyta</taxon>
        <taxon>Bacillariophyceae</taxon>
        <taxon>Bacillariophycidae</taxon>
        <taxon>Bacillariales</taxon>
        <taxon>Bacillariaceae</taxon>
        <taxon>Fragilariopsis</taxon>
    </lineage>
</organism>
<feature type="compositionally biased region" description="Gly residues" evidence="1">
    <location>
        <begin position="234"/>
        <end position="250"/>
    </location>
</feature>
<dbReference type="EMBL" id="KV784353">
    <property type="protein sequence ID" value="OEU23332.1"/>
    <property type="molecule type" value="Genomic_DNA"/>
</dbReference>
<evidence type="ECO:0000256" key="1">
    <source>
        <dbReference type="SAM" id="MobiDB-lite"/>
    </source>
</evidence>
<feature type="compositionally biased region" description="Polar residues" evidence="1">
    <location>
        <begin position="918"/>
        <end position="932"/>
    </location>
</feature>
<name>A0A1E7FYU7_9STRA</name>
<evidence type="ECO:0000313" key="2">
    <source>
        <dbReference type="EMBL" id="OEU23332.1"/>
    </source>
</evidence>
<accession>A0A1E7FYU7</accession>
<dbReference type="OrthoDB" id="10578869at2759"/>
<proteinExistence type="predicted"/>
<feature type="region of interest" description="Disordered" evidence="1">
    <location>
        <begin position="914"/>
        <end position="994"/>
    </location>
</feature>
<feature type="compositionally biased region" description="Low complexity" evidence="1">
    <location>
        <begin position="816"/>
        <end position="833"/>
    </location>
</feature>
<dbReference type="AlphaFoldDB" id="A0A1E7FYU7"/>
<gene>
    <name evidence="2" type="ORF">FRACYDRAFT_259361</name>
</gene>
<feature type="region of interest" description="Disordered" evidence="1">
    <location>
        <begin position="317"/>
        <end position="360"/>
    </location>
</feature>
<feature type="compositionally biased region" description="Basic and acidic residues" evidence="1">
    <location>
        <begin position="346"/>
        <end position="359"/>
    </location>
</feature>
<feature type="compositionally biased region" description="Basic residues" evidence="1">
    <location>
        <begin position="984"/>
        <end position="994"/>
    </location>
</feature>
<evidence type="ECO:0000313" key="3">
    <source>
        <dbReference type="Proteomes" id="UP000095751"/>
    </source>
</evidence>
<feature type="region of interest" description="Disordered" evidence="1">
    <location>
        <begin position="411"/>
        <end position="439"/>
    </location>
</feature>
<dbReference type="Proteomes" id="UP000095751">
    <property type="component" value="Unassembled WGS sequence"/>
</dbReference>
<feature type="compositionally biased region" description="Basic residues" evidence="1">
    <location>
        <begin position="325"/>
        <end position="345"/>
    </location>
</feature>
<feature type="region of interest" description="Disordered" evidence="1">
    <location>
        <begin position="682"/>
        <end position="701"/>
    </location>
</feature>
<feature type="region of interest" description="Disordered" evidence="1">
    <location>
        <begin position="859"/>
        <end position="895"/>
    </location>
</feature>
<keyword evidence="3" id="KW-1185">Reference proteome</keyword>
<feature type="compositionally biased region" description="Low complexity" evidence="1">
    <location>
        <begin position="784"/>
        <end position="795"/>
    </location>
</feature>
<protein>
    <submittedName>
        <fullName evidence="2">Uncharacterized protein</fullName>
    </submittedName>
</protein>
<dbReference type="KEGG" id="fcy:FRACYDRAFT_259361"/>